<evidence type="ECO:0000313" key="2">
    <source>
        <dbReference type="EMBL" id="SDX17402.1"/>
    </source>
</evidence>
<keyword evidence="1" id="KW-1133">Transmembrane helix</keyword>
<dbReference type="STRING" id="418495.SAMN05216215_100873"/>
<dbReference type="Proteomes" id="UP000199529">
    <property type="component" value="Unassembled WGS sequence"/>
</dbReference>
<accession>A0A1H2ZIS5</accession>
<dbReference type="RefSeq" id="WP_093264540.1">
    <property type="nucleotide sequence ID" value="NZ_FNOK01000008.1"/>
</dbReference>
<dbReference type="AlphaFoldDB" id="A0A1H2ZIS5"/>
<evidence type="ECO:0000313" key="3">
    <source>
        <dbReference type="Proteomes" id="UP000199529"/>
    </source>
</evidence>
<organism evidence="2 3">
    <name type="scientific">Saccharopolyspora shandongensis</name>
    <dbReference type="NCBI Taxonomy" id="418495"/>
    <lineage>
        <taxon>Bacteria</taxon>
        <taxon>Bacillati</taxon>
        <taxon>Actinomycetota</taxon>
        <taxon>Actinomycetes</taxon>
        <taxon>Pseudonocardiales</taxon>
        <taxon>Pseudonocardiaceae</taxon>
        <taxon>Saccharopolyspora</taxon>
    </lineage>
</organism>
<reference evidence="3" key="1">
    <citation type="submission" date="2016-10" db="EMBL/GenBank/DDBJ databases">
        <authorList>
            <person name="Varghese N."/>
            <person name="Submissions S."/>
        </authorList>
    </citation>
    <scope>NUCLEOTIDE SEQUENCE [LARGE SCALE GENOMIC DNA]</scope>
    <source>
        <strain evidence="3">CGMCC 4.3530</strain>
    </source>
</reference>
<sequence>MDTSSSDVARLLRIFAARALVLAFITGITGATTLAMVLGLAGVGLLLAPVEAARRKDVSR</sequence>
<gene>
    <name evidence="2" type="ORF">SAMN05216215_100873</name>
</gene>
<protein>
    <submittedName>
        <fullName evidence="2">Uncharacterized protein</fullName>
    </submittedName>
</protein>
<keyword evidence="3" id="KW-1185">Reference proteome</keyword>
<feature type="transmembrane region" description="Helical" evidence="1">
    <location>
        <begin position="20"/>
        <end position="50"/>
    </location>
</feature>
<name>A0A1H2ZIS5_9PSEU</name>
<dbReference type="EMBL" id="FNOK01000008">
    <property type="protein sequence ID" value="SDX17402.1"/>
    <property type="molecule type" value="Genomic_DNA"/>
</dbReference>
<proteinExistence type="predicted"/>
<evidence type="ECO:0000256" key="1">
    <source>
        <dbReference type="SAM" id="Phobius"/>
    </source>
</evidence>
<keyword evidence="1" id="KW-0472">Membrane</keyword>
<keyword evidence="1" id="KW-0812">Transmembrane</keyword>